<evidence type="ECO:0000313" key="2">
    <source>
        <dbReference type="EMBL" id="EHI56017.1"/>
    </source>
</evidence>
<dbReference type="EMBL" id="ACZL01000014">
    <property type="protein sequence ID" value="EHI56017.1"/>
    <property type="molecule type" value="Genomic_DNA"/>
</dbReference>
<reference evidence="2 3" key="1">
    <citation type="submission" date="2011-08" db="EMBL/GenBank/DDBJ databases">
        <title>The Genome Sequence of Johnsonella ignava ATCC 51276.</title>
        <authorList>
            <consortium name="The Broad Institute Genome Sequencing Platform"/>
            <person name="Earl A."/>
            <person name="Ward D."/>
            <person name="Feldgarden M."/>
            <person name="Gevers D."/>
            <person name="Izard J."/>
            <person name="Blanton J.M."/>
            <person name="Baranova O.V."/>
            <person name="Dewhirst F.E."/>
            <person name="Young S.K."/>
            <person name="Zeng Q."/>
            <person name="Gargeya S."/>
            <person name="Fitzgerald M."/>
            <person name="Haas B."/>
            <person name="Abouelleil A."/>
            <person name="Alvarado L."/>
            <person name="Arachchi H.M."/>
            <person name="Berlin A."/>
            <person name="Brown A."/>
            <person name="Chapman S.B."/>
            <person name="Chen Z."/>
            <person name="Dunbar C."/>
            <person name="Freedman E."/>
            <person name="Gearin G."/>
            <person name="Gellesch M."/>
            <person name="Goldberg J."/>
            <person name="Griggs A."/>
            <person name="Gujja S."/>
            <person name="Heiman D."/>
            <person name="Howarth C."/>
            <person name="Larson L."/>
            <person name="Lui A."/>
            <person name="MacDonald P.J.P."/>
            <person name="Montmayeur A."/>
            <person name="Murphy C."/>
            <person name="Neiman D."/>
            <person name="Pearson M."/>
            <person name="Priest M."/>
            <person name="Roberts A."/>
            <person name="Saif S."/>
            <person name="Shea T."/>
            <person name="Shenoy N."/>
            <person name="Sisk P."/>
            <person name="Stolte C."/>
            <person name="Sykes S."/>
            <person name="Wortman J."/>
            <person name="Nusbaum C."/>
            <person name="Birren B."/>
        </authorList>
    </citation>
    <scope>NUCLEOTIDE SEQUENCE [LARGE SCALE GENOMIC DNA]</scope>
    <source>
        <strain evidence="2 3">ATCC 51276</strain>
    </source>
</reference>
<dbReference type="Pfam" id="PF06695">
    <property type="entry name" value="Sm_multidrug_ex"/>
    <property type="match status" value="1"/>
</dbReference>
<feature type="transmembrane region" description="Helical" evidence="1">
    <location>
        <begin position="142"/>
        <end position="164"/>
    </location>
</feature>
<dbReference type="OrthoDB" id="360192at2"/>
<sequence>MTEKLVQKLTGFFGKFLSKHITIFLISMFPILELRGGLLAAAGLGVNPFESYIICVIGNFIPIPFILLLIKSIINWMLKSKIKFLNSFASWLHKKADKNKSQIEKYGFWGLVLFVGIPLPGTGAWTGALIASMLEMDKRQSFLAISLGIFMASIIMMIISFVILGRFI</sequence>
<dbReference type="eggNOG" id="COG2426">
    <property type="taxonomic scope" value="Bacteria"/>
</dbReference>
<name>G5GGV9_9FIRM</name>
<dbReference type="PANTHER" id="PTHR36007:SF2">
    <property type="entry name" value="TRANSPORT PROTEIN-RELATED"/>
    <property type="match status" value="1"/>
</dbReference>
<feature type="transmembrane region" description="Helical" evidence="1">
    <location>
        <begin position="51"/>
        <end position="74"/>
    </location>
</feature>
<organism evidence="2 3">
    <name type="scientific">Johnsonella ignava ATCC 51276</name>
    <dbReference type="NCBI Taxonomy" id="679200"/>
    <lineage>
        <taxon>Bacteria</taxon>
        <taxon>Bacillati</taxon>
        <taxon>Bacillota</taxon>
        <taxon>Clostridia</taxon>
        <taxon>Lachnospirales</taxon>
        <taxon>Lachnospiraceae</taxon>
        <taxon>Johnsonella</taxon>
    </lineage>
</organism>
<dbReference type="AlphaFoldDB" id="G5GGV9"/>
<dbReference type="PATRIC" id="fig|679200.3.peg.842"/>
<keyword evidence="1" id="KW-0472">Membrane</keyword>
<evidence type="ECO:0000256" key="1">
    <source>
        <dbReference type="SAM" id="Phobius"/>
    </source>
</evidence>
<dbReference type="InterPro" id="IPR009577">
    <property type="entry name" value="Sm_multidrug_ex"/>
</dbReference>
<dbReference type="RefSeq" id="WP_005540012.1">
    <property type="nucleotide sequence ID" value="NZ_JH378830.1"/>
</dbReference>
<accession>G5GGV9</accession>
<dbReference type="Proteomes" id="UP000003011">
    <property type="component" value="Unassembled WGS sequence"/>
</dbReference>
<keyword evidence="1" id="KW-1133">Transmembrane helix</keyword>
<protein>
    <recommendedName>
        <fullName evidence="4">Small multi-drug export protein</fullName>
    </recommendedName>
</protein>
<feature type="transmembrane region" description="Helical" evidence="1">
    <location>
        <begin position="108"/>
        <end position="130"/>
    </location>
</feature>
<keyword evidence="1" id="KW-0812">Transmembrane</keyword>
<feature type="transmembrane region" description="Helical" evidence="1">
    <location>
        <begin position="21"/>
        <end position="45"/>
    </location>
</feature>
<dbReference type="PANTHER" id="PTHR36007">
    <property type="entry name" value="TRANSPORT PROTEIN-RELATED"/>
    <property type="match status" value="1"/>
</dbReference>
<evidence type="ECO:0008006" key="4">
    <source>
        <dbReference type="Google" id="ProtNLM"/>
    </source>
</evidence>
<dbReference type="HOGENOM" id="CLU_075669_1_0_9"/>
<proteinExistence type="predicted"/>
<evidence type="ECO:0000313" key="3">
    <source>
        <dbReference type="Proteomes" id="UP000003011"/>
    </source>
</evidence>
<comment type="caution">
    <text evidence="2">The sequence shown here is derived from an EMBL/GenBank/DDBJ whole genome shotgun (WGS) entry which is preliminary data.</text>
</comment>
<gene>
    <name evidence="2" type="ORF">HMPREF9333_00799</name>
</gene>
<keyword evidence="3" id="KW-1185">Reference proteome</keyword>